<protein>
    <recommendedName>
        <fullName evidence="2">N-acetyltransferase domain-containing protein</fullName>
    </recommendedName>
</protein>
<dbReference type="PANTHER" id="PTHR31435:SF10">
    <property type="entry name" value="BSR4717 PROTEIN"/>
    <property type="match status" value="1"/>
</dbReference>
<keyword evidence="4" id="KW-1185">Reference proteome</keyword>
<feature type="region of interest" description="Disordered" evidence="1">
    <location>
        <begin position="1"/>
        <end position="34"/>
    </location>
</feature>
<dbReference type="InterPro" id="IPR031165">
    <property type="entry name" value="GNAT_YJDJ"/>
</dbReference>
<gene>
    <name evidence="3" type="ORF">TAE01_23490</name>
</gene>
<dbReference type="Pfam" id="PF14542">
    <property type="entry name" value="Acetyltransf_CG"/>
    <property type="match status" value="1"/>
</dbReference>
<name>A0A512D244_9MICO</name>
<sequence>MLAGMSERTGEEQSGAAPGTVPGTAGGTDGTDGVEVVDHPLGVDHGRYELREQGEVVGVASYAVVPAGGADGRERVVFFHTEVRPDHEGRGLAARLASTALDATVASGRSVVALCPYVKAYLRRHPEPYAGHVVEPTPTDLEAADRAAHAAG</sequence>
<comment type="caution">
    <text evidence="3">The sequence shown here is derived from an EMBL/GenBank/DDBJ whole genome shotgun (WGS) entry which is preliminary data.</text>
</comment>
<organism evidence="3 4">
    <name type="scientific">Terrabacter aerolatus</name>
    <dbReference type="NCBI Taxonomy" id="422442"/>
    <lineage>
        <taxon>Bacteria</taxon>
        <taxon>Bacillati</taxon>
        <taxon>Actinomycetota</taxon>
        <taxon>Actinomycetes</taxon>
        <taxon>Micrococcales</taxon>
        <taxon>Intrasporangiaceae</taxon>
        <taxon>Terrabacter</taxon>
    </lineage>
</organism>
<dbReference type="EMBL" id="BJYX01000011">
    <property type="protein sequence ID" value="GEO30539.1"/>
    <property type="molecule type" value="Genomic_DNA"/>
</dbReference>
<reference evidence="3 4" key="1">
    <citation type="submission" date="2019-07" db="EMBL/GenBank/DDBJ databases">
        <title>Whole genome shotgun sequence of Terrabacter aerolatus NBRC 106305.</title>
        <authorList>
            <person name="Hosoyama A."/>
            <person name="Uohara A."/>
            <person name="Ohji S."/>
            <person name="Ichikawa N."/>
        </authorList>
    </citation>
    <scope>NUCLEOTIDE SEQUENCE [LARGE SCALE GENOMIC DNA]</scope>
    <source>
        <strain evidence="3 4">NBRC 106305</strain>
    </source>
</reference>
<feature type="domain" description="N-acetyltransferase" evidence="2">
    <location>
        <begin position="40"/>
        <end position="134"/>
    </location>
</feature>
<evidence type="ECO:0000256" key="1">
    <source>
        <dbReference type="SAM" id="MobiDB-lite"/>
    </source>
</evidence>
<evidence type="ECO:0000259" key="2">
    <source>
        <dbReference type="PROSITE" id="PS51729"/>
    </source>
</evidence>
<dbReference type="PROSITE" id="PS51729">
    <property type="entry name" value="GNAT_YJDJ"/>
    <property type="match status" value="1"/>
</dbReference>
<evidence type="ECO:0000313" key="4">
    <source>
        <dbReference type="Proteomes" id="UP000321534"/>
    </source>
</evidence>
<dbReference type="AlphaFoldDB" id="A0A512D244"/>
<dbReference type="InterPro" id="IPR045057">
    <property type="entry name" value="Gcn5-rel_NAT"/>
</dbReference>
<proteinExistence type="predicted"/>
<dbReference type="InterPro" id="IPR016181">
    <property type="entry name" value="Acyl_CoA_acyltransferase"/>
</dbReference>
<accession>A0A512D244</accession>
<dbReference type="PANTHER" id="PTHR31435">
    <property type="entry name" value="PROTEIN NATD1"/>
    <property type="match status" value="1"/>
</dbReference>
<dbReference type="Proteomes" id="UP000321534">
    <property type="component" value="Unassembled WGS sequence"/>
</dbReference>
<dbReference type="SUPFAM" id="SSF55729">
    <property type="entry name" value="Acyl-CoA N-acyltransferases (Nat)"/>
    <property type="match status" value="1"/>
</dbReference>
<dbReference type="Gene3D" id="3.40.630.30">
    <property type="match status" value="1"/>
</dbReference>
<evidence type="ECO:0000313" key="3">
    <source>
        <dbReference type="EMBL" id="GEO30539.1"/>
    </source>
</evidence>